<sequence length="62" mass="6576">MQIQCRAVEGAAAHTNPDASAAPGVPPTRPSQQSAHHRSLFPWGASHGKETAITINELVDYV</sequence>
<evidence type="ECO:0000256" key="1">
    <source>
        <dbReference type="SAM" id="MobiDB-lite"/>
    </source>
</evidence>
<dbReference type="EMBL" id="BONI01000091">
    <property type="protein sequence ID" value="GIG10534.1"/>
    <property type="molecule type" value="Genomic_DNA"/>
</dbReference>
<keyword evidence="3" id="KW-1185">Reference proteome</keyword>
<comment type="caution">
    <text evidence="2">The sequence shown here is derived from an EMBL/GenBank/DDBJ whole genome shotgun (WGS) entry which is preliminary data.</text>
</comment>
<accession>A0A8J3PBD7</accession>
<evidence type="ECO:0000313" key="3">
    <source>
        <dbReference type="Proteomes" id="UP000630887"/>
    </source>
</evidence>
<organism evidence="2 3">
    <name type="scientific">Catellatospora coxensis</name>
    <dbReference type="NCBI Taxonomy" id="310354"/>
    <lineage>
        <taxon>Bacteria</taxon>
        <taxon>Bacillati</taxon>
        <taxon>Actinomycetota</taxon>
        <taxon>Actinomycetes</taxon>
        <taxon>Micromonosporales</taxon>
        <taxon>Micromonosporaceae</taxon>
        <taxon>Catellatospora</taxon>
    </lineage>
</organism>
<reference evidence="2 3" key="1">
    <citation type="submission" date="2021-01" db="EMBL/GenBank/DDBJ databases">
        <title>Whole genome shotgun sequence of Catellatospora coxensis NBRC 107359.</title>
        <authorList>
            <person name="Komaki H."/>
            <person name="Tamura T."/>
        </authorList>
    </citation>
    <scope>NUCLEOTIDE SEQUENCE [LARGE SCALE GENOMIC DNA]</scope>
    <source>
        <strain evidence="2 3">NBRC 107359</strain>
    </source>
</reference>
<evidence type="ECO:0000313" key="2">
    <source>
        <dbReference type="EMBL" id="GIG10534.1"/>
    </source>
</evidence>
<feature type="region of interest" description="Disordered" evidence="1">
    <location>
        <begin position="9"/>
        <end position="43"/>
    </location>
</feature>
<protein>
    <submittedName>
        <fullName evidence="2">Uncharacterized protein</fullName>
    </submittedName>
</protein>
<gene>
    <name evidence="2" type="ORF">Cco03nite_72340</name>
</gene>
<dbReference type="AlphaFoldDB" id="A0A8J3PBD7"/>
<name>A0A8J3PBD7_9ACTN</name>
<dbReference type="Proteomes" id="UP000630887">
    <property type="component" value="Unassembled WGS sequence"/>
</dbReference>
<proteinExistence type="predicted"/>